<reference evidence="9 10" key="1">
    <citation type="submission" date="2016-09" db="EMBL/GenBank/DDBJ databases">
        <title>Photobacterium proteolyticum sp. nov. a protease producing bacterium isolated from ocean sediments of Laizhou Bay.</title>
        <authorList>
            <person name="Li Y."/>
        </authorList>
    </citation>
    <scope>NUCLEOTIDE SEQUENCE [LARGE SCALE GENOMIC DNA]</scope>
    <source>
        <strain evidence="9 10">13-12</strain>
    </source>
</reference>
<gene>
    <name evidence="9" type="ORF">BIT28_10550</name>
</gene>
<sequence length="875" mass="94975">MNNGQNNQQPEPVNIKRDRGISPLWILPLLALVLAGWLVFKAVNEAGQRIKIHFNDAAGLTAGRTTIRYQGLEVGIVRDVSLSDDLQSIYAEADIYPEAVQVLKEGTRFWLVKPKASITGISGLDALVSGNYIALQPGEGKAAYEFSALDNQPSDTPLGQGLKIQLRAPNLGSVSIGSQVLYKKIPVGEVYNYTLSNNRKRVLIDILIKPQFAELVTNKSRFWNVSGMSANVGFNGIDVQFESLSAMIGGAIAFDSPDEGIAIEPNHLFRLYPDLNTAGRGIAITIDLPDGNDISTTGAPIIYRGLEIGQISALRLDEQRQKIVAHAAIEPSMSDLLTTGSRMLLEEAEVSLTGVKNIGNLIRGNYLTLIPGEGEKARQFKAITQDELQEQQPGVANFSLYADSSHGIERGTKLKHRGIEVGRVKKVQLEGKRVRFDVIVMPEHTALVRSASRFYLDGGIQASLSSKGLDVNVPPADQLISQNISFTSAGSTKIQKSYPLYKSQQLAKLAAESLHGTAKLTLFADELPPVSEGSPILYRNLQVGEVKSYALSRDGVTISIAIDNKYRHLIKADTVFWNRSGVEVEAGLDGVNIKADPISTLIKGGIAFDELAGVSNKAGKRYKLYPSLKDAKGFGLLITMTADNAKAISVNSDIRYQGVNVGKVIETTPDFTAGNVKITARLFPKYAELLAKSNSYFWVVTPKISLTGAKNLDTLLSSYIAVAPGDGHYSQTFELGTAEIAKSGLTVILESEERGSINEGTPLLYRDIQVGQVVKVSLGELADRVILKAQVEEEYSHLVRTDTVFWNVSGLDVTIGLTGASVQSGTVDSLIRGGIAFATPEKQPLSSIAKPETHFLLNKQAKPEWKTWRTAIPRH</sequence>
<organism evidence="9 10">
    <name type="scientific">Photobacterium proteolyticum</name>
    <dbReference type="NCBI Taxonomy" id="1903952"/>
    <lineage>
        <taxon>Bacteria</taxon>
        <taxon>Pseudomonadati</taxon>
        <taxon>Pseudomonadota</taxon>
        <taxon>Gammaproteobacteria</taxon>
        <taxon>Vibrionales</taxon>
        <taxon>Vibrionaceae</taxon>
        <taxon>Photobacterium</taxon>
    </lineage>
</organism>
<comment type="subcellular location">
    <subcellularLocation>
        <location evidence="1">Cell inner membrane</location>
    </subcellularLocation>
</comment>
<dbReference type="RefSeq" id="WP_075767975.1">
    <property type="nucleotide sequence ID" value="NZ_MJIL01000099.1"/>
</dbReference>
<keyword evidence="6 7" id="KW-0472">Membrane</keyword>
<dbReference type="PANTHER" id="PTHR30462">
    <property type="entry name" value="INTERMEMBRANE TRANSPORT PROTEIN PQIB-RELATED"/>
    <property type="match status" value="1"/>
</dbReference>
<dbReference type="PANTHER" id="PTHR30462:SF0">
    <property type="entry name" value="INTERMEMBRANE TRANSPORT PROTEIN YEBT"/>
    <property type="match status" value="1"/>
</dbReference>
<feature type="domain" description="Mce/MlaD" evidence="8">
    <location>
        <begin position="281"/>
        <end position="372"/>
    </location>
</feature>
<dbReference type="EMBL" id="MJIL01000099">
    <property type="protein sequence ID" value="OLQ69976.1"/>
    <property type="molecule type" value="Genomic_DNA"/>
</dbReference>
<feature type="domain" description="Mce/MlaD" evidence="8">
    <location>
        <begin position="520"/>
        <end position="575"/>
    </location>
</feature>
<keyword evidence="3" id="KW-0997">Cell inner membrane</keyword>
<dbReference type="STRING" id="1903952.BIT28_10550"/>
<proteinExistence type="predicted"/>
<feature type="domain" description="Mce/MlaD" evidence="8">
    <location>
        <begin position="638"/>
        <end position="725"/>
    </location>
</feature>
<evidence type="ECO:0000256" key="1">
    <source>
        <dbReference type="ARBA" id="ARBA00004533"/>
    </source>
</evidence>
<evidence type="ECO:0000313" key="10">
    <source>
        <dbReference type="Proteomes" id="UP000186905"/>
    </source>
</evidence>
<evidence type="ECO:0000256" key="2">
    <source>
        <dbReference type="ARBA" id="ARBA00022475"/>
    </source>
</evidence>
<comment type="caution">
    <text evidence="9">The sequence shown here is derived from an EMBL/GenBank/DDBJ whole genome shotgun (WGS) entry which is preliminary data.</text>
</comment>
<keyword evidence="2" id="KW-1003">Cell membrane</keyword>
<keyword evidence="5 7" id="KW-1133">Transmembrane helix</keyword>
<dbReference type="Proteomes" id="UP000186905">
    <property type="component" value="Unassembled WGS sequence"/>
</dbReference>
<dbReference type="InterPro" id="IPR051800">
    <property type="entry name" value="PqiA-PqiB_transport"/>
</dbReference>
<evidence type="ECO:0000313" key="9">
    <source>
        <dbReference type="EMBL" id="OLQ69976.1"/>
    </source>
</evidence>
<accession>A0A1Q9G6Q8</accession>
<feature type="transmembrane region" description="Helical" evidence="7">
    <location>
        <begin position="21"/>
        <end position="40"/>
    </location>
</feature>
<feature type="domain" description="Mce/MlaD" evidence="8">
    <location>
        <begin position="398"/>
        <end position="454"/>
    </location>
</feature>
<dbReference type="InterPro" id="IPR003399">
    <property type="entry name" value="Mce/MlaD"/>
</dbReference>
<dbReference type="GO" id="GO:0005886">
    <property type="term" value="C:plasma membrane"/>
    <property type="evidence" value="ECO:0007669"/>
    <property type="project" value="UniProtKB-SubCell"/>
</dbReference>
<dbReference type="AlphaFoldDB" id="A0A1Q9G6Q8"/>
<evidence type="ECO:0000259" key="8">
    <source>
        <dbReference type="Pfam" id="PF02470"/>
    </source>
</evidence>
<evidence type="ECO:0000256" key="6">
    <source>
        <dbReference type="ARBA" id="ARBA00023136"/>
    </source>
</evidence>
<evidence type="ECO:0000256" key="5">
    <source>
        <dbReference type="ARBA" id="ARBA00022989"/>
    </source>
</evidence>
<name>A0A1Q9G6Q8_9GAMM</name>
<feature type="domain" description="Mce/MlaD" evidence="8">
    <location>
        <begin position="161"/>
        <end position="221"/>
    </location>
</feature>
<evidence type="ECO:0000256" key="7">
    <source>
        <dbReference type="SAM" id="Phobius"/>
    </source>
</evidence>
<dbReference type="Pfam" id="PF02470">
    <property type="entry name" value="MlaD"/>
    <property type="match status" value="7"/>
</dbReference>
<keyword evidence="10" id="KW-1185">Reference proteome</keyword>
<dbReference type="OrthoDB" id="9806984at2"/>
<protein>
    <submittedName>
        <fullName evidence="9">Paraquat-inducible protein B</fullName>
    </submittedName>
</protein>
<evidence type="ECO:0000256" key="4">
    <source>
        <dbReference type="ARBA" id="ARBA00022692"/>
    </source>
</evidence>
<feature type="domain" description="Mce/MlaD" evidence="8">
    <location>
        <begin position="47"/>
        <end position="138"/>
    </location>
</feature>
<feature type="domain" description="Mce/MlaD" evidence="8">
    <location>
        <begin position="744"/>
        <end position="813"/>
    </location>
</feature>
<evidence type="ECO:0000256" key="3">
    <source>
        <dbReference type="ARBA" id="ARBA00022519"/>
    </source>
</evidence>
<keyword evidence="4 7" id="KW-0812">Transmembrane</keyword>